<proteinExistence type="predicted"/>
<feature type="domain" description="Ferritin-like diiron" evidence="5">
    <location>
        <begin position="1"/>
        <end position="144"/>
    </location>
</feature>
<dbReference type="Gene3D" id="1.20.1260.10">
    <property type="match status" value="1"/>
</dbReference>
<dbReference type="GO" id="GO:0020037">
    <property type="term" value="F:heme binding"/>
    <property type="evidence" value="ECO:0007669"/>
    <property type="project" value="TreeGrafter"/>
</dbReference>
<dbReference type="Pfam" id="PF00210">
    <property type="entry name" value="Ferritin"/>
    <property type="match status" value="1"/>
</dbReference>
<dbReference type="InterPro" id="IPR008331">
    <property type="entry name" value="Ferritin_DPS_dom"/>
</dbReference>
<dbReference type="GO" id="GO:0008199">
    <property type="term" value="F:ferric iron binding"/>
    <property type="evidence" value="ECO:0007669"/>
    <property type="project" value="InterPro"/>
</dbReference>
<dbReference type="InterPro" id="IPR002024">
    <property type="entry name" value="Bacterioferritin"/>
</dbReference>
<evidence type="ECO:0000256" key="2">
    <source>
        <dbReference type="ARBA" id="ARBA00022617"/>
    </source>
</evidence>
<keyword evidence="2" id="KW-0349">Heme</keyword>
<evidence type="ECO:0000259" key="5">
    <source>
        <dbReference type="PROSITE" id="PS50905"/>
    </source>
</evidence>
<reference evidence="6" key="1">
    <citation type="journal article" date="2021" name="Proc. Natl. Acad. Sci. U.S.A.">
        <title>A Catalog of Tens of Thousands of Viruses from Human Metagenomes Reveals Hidden Associations with Chronic Diseases.</title>
        <authorList>
            <person name="Tisza M.J."/>
            <person name="Buck C.B."/>
        </authorList>
    </citation>
    <scope>NUCLEOTIDE SEQUENCE</scope>
    <source>
        <strain evidence="6">CtOAa14</strain>
    </source>
</reference>
<dbReference type="InterPro" id="IPR009040">
    <property type="entry name" value="Ferritin-like_diiron"/>
</dbReference>
<dbReference type="InterPro" id="IPR012347">
    <property type="entry name" value="Ferritin-like"/>
</dbReference>
<dbReference type="PROSITE" id="PS50905">
    <property type="entry name" value="FERRITIN_LIKE"/>
    <property type="match status" value="1"/>
</dbReference>
<accession>A0A8S5MR12</accession>
<evidence type="ECO:0000256" key="4">
    <source>
        <dbReference type="ARBA" id="ARBA00023004"/>
    </source>
</evidence>
<keyword evidence="4" id="KW-0408">Iron</keyword>
<sequence length="155" mass="17580">MFDAEKTIDILNLARSMELTAIAQYMQLHYYLNDKGYDMLAGGMKRIAIAEMRHAEQLAERIKQLKGVPCTYADGAPRLPGSLNDCYNYAQQLEMVTRSTYQGYVEQLAAVDEVSKQLLSRIAVEEADHLDYFEQVLDALSPAFEGVQRNGEYKD</sequence>
<dbReference type="SUPFAM" id="SSF47240">
    <property type="entry name" value="Ferritin-like"/>
    <property type="match status" value="1"/>
</dbReference>
<dbReference type="GO" id="GO:0004322">
    <property type="term" value="F:ferroxidase activity"/>
    <property type="evidence" value="ECO:0007669"/>
    <property type="project" value="TreeGrafter"/>
</dbReference>
<keyword evidence="3" id="KW-0479">Metal-binding</keyword>
<dbReference type="PIRSF" id="PIRSF002560">
    <property type="entry name" value="Bacterioferritin"/>
    <property type="match status" value="1"/>
</dbReference>
<dbReference type="EMBL" id="BK014964">
    <property type="protein sequence ID" value="DAD84660.1"/>
    <property type="molecule type" value="Genomic_DNA"/>
</dbReference>
<organism evidence="6">
    <name type="scientific">Myoviridae sp. ctOAa14</name>
    <dbReference type="NCBI Taxonomy" id="2826646"/>
    <lineage>
        <taxon>Viruses</taxon>
        <taxon>Duplodnaviria</taxon>
        <taxon>Heunggongvirae</taxon>
        <taxon>Uroviricota</taxon>
        <taxon>Caudoviricetes</taxon>
    </lineage>
</organism>
<name>A0A8S5MR12_9CAUD</name>
<evidence type="ECO:0000256" key="3">
    <source>
        <dbReference type="ARBA" id="ARBA00022723"/>
    </source>
</evidence>
<dbReference type="InterPro" id="IPR009078">
    <property type="entry name" value="Ferritin-like_SF"/>
</dbReference>
<evidence type="ECO:0000256" key="1">
    <source>
        <dbReference type="ARBA" id="ARBA00022434"/>
    </source>
</evidence>
<dbReference type="GO" id="GO:0006826">
    <property type="term" value="P:iron ion transport"/>
    <property type="evidence" value="ECO:0007669"/>
    <property type="project" value="InterPro"/>
</dbReference>
<dbReference type="PRINTS" id="PR00601">
    <property type="entry name" value="BACFERRITIN"/>
</dbReference>
<protein>
    <submittedName>
        <fullName evidence="6">Bacterioferritin</fullName>
    </submittedName>
</protein>
<dbReference type="PANTHER" id="PTHR30295">
    <property type="entry name" value="BACTERIOFERRITIN"/>
    <property type="match status" value="1"/>
</dbReference>
<keyword evidence="1" id="KW-0409">Iron storage</keyword>
<evidence type="ECO:0000313" key="6">
    <source>
        <dbReference type="EMBL" id="DAD84660.1"/>
    </source>
</evidence>
<dbReference type="PANTHER" id="PTHR30295:SF0">
    <property type="entry name" value="BACTERIOFERRITIN"/>
    <property type="match status" value="1"/>
</dbReference>